<dbReference type="InterPro" id="IPR004358">
    <property type="entry name" value="Sig_transdc_His_kin-like_C"/>
</dbReference>
<dbReference type="CDD" id="cd00082">
    <property type="entry name" value="HisKA"/>
    <property type="match status" value="1"/>
</dbReference>
<keyword evidence="8" id="KW-0418">Kinase</keyword>
<dbReference type="Pfam" id="PF02518">
    <property type="entry name" value="HATPase_c"/>
    <property type="match status" value="1"/>
</dbReference>
<dbReference type="PROSITE" id="PS50885">
    <property type="entry name" value="HAMP"/>
    <property type="match status" value="1"/>
</dbReference>
<dbReference type="Pfam" id="PF00672">
    <property type="entry name" value="HAMP"/>
    <property type="match status" value="1"/>
</dbReference>
<dbReference type="SMART" id="SM00304">
    <property type="entry name" value="HAMP"/>
    <property type="match status" value="1"/>
</dbReference>
<dbReference type="SUPFAM" id="SSF55874">
    <property type="entry name" value="ATPase domain of HSP90 chaperone/DNA topoisomerase II/histidine kinase"/>
    <property type="match status" value="1"/>
</dbReference>
<evidence type="ECO:0000313" key="18">
    <source>
        <dbReference type="EMBL" id="MFB9759920.1"/>
    </source>
</evidence>
<dbReference type="InterPro" id="IPR029016">
    <property type="entry name" value="GAF-like_dom_sf"/>
</dbReference>
<evidence type="ECO:0000256" key="14">
    <source>
        <dbReference type="SAM" id="Phobius"/>
    </source>
</evidence>
<feature type="domain" description="Response regulatory" evidence="16">
    <location>
        <begin position="819"/>
        <end position="936"/>
    </location>
</feature>
<keyword evidence="14" id="KW-1133">Transmembrane helix</keyword>
<dbReference type="InterPro" id="IPR001789">
    <property type="entry name" value="Sig_transdc_resp-reg_receiver"/>
</dbReference>
<keyword evidence="10" id="KW-0902">Two-component regulatory system</keyword>
<dbReference type="InterPro" id="IPR036097">
    <property type="entry name" value="HisK_dim/P_sf"/>
</dbReference>
<feature type="transmembrane region" description="Helical" evidence="14">
    <location>
        <begin position="208"/>
        <end position="227"/>
    </location>
</feature>
<feature type="domain" description="HAMP" evidence="17">
    <location>
        <begin position="228"/>
        <end position="282"/>
    </location>
</feature>
<keyword evidence="11 14" id="KW-0472">Membrane</keyword>
<dbReference type="Pfam" id="PF13185">
    <property type="entry name" value="GAF_2"/>
    <property type="match status" value="1"/>
</dbReference>
<dbReference type="CDD" id="cd16922">
    <property type="entry name" value="HATPase_EvgS-ArcB-TorS-like"/>
    <property type="match status" value="1"/>
</dbReference>
<evidence type="ECO:0000256" key="12">
    <source>
        <dbReference type="PROSITE-ProRule" id="PRU00169"/>
    </source>
</evidence>
<dbReference type="PANTHER" id="PTHR45339:SF1">
    <property type="entry name" value="HYBRID SIGNAL TRANSDUCTION HISTIDINE KINASE J"/>
    <property type="match status" value="1"/>
</dbReference>
<evidence type="ECO:0000256" key="7">
    <source>
        <dbReference type="ARBA" id="ARBA00022741"/>
    </source>
</evidence>
<dbReference type="SUPFAM" id="SSF55781">
    <property type="entry name" value="GAF domain-like"/>
    <property type="match status" value="1"/>
</dbReference>
<evidence type="ECO:0000256" key="8">
    <source>
        <dbReference type="ARBA" id="ARBA00022777"/>
    </source>
</evidence>
<evidence type="ECO:0000256" key="13">
    <source>
        <dbReference type="SAM" id="Coils"/>
    </source>
</evidence>
<keyword evidence="6" id="KW-0808">Transferase</keyword>
<dbReference type="SMART" id="SM00387">
    <property type="entry name" value="HATPase_c"/>
    <property type="match status" value="1"/>
</dbReference>
<comment type="subcellular location">
    <subcellularLocation>
        <location evidence="2">Cell membrane</location>
        <topology evidence="2">Multi-pass membrane protein</topology>
    </subcellularLocation>
</comment>
<organism evidence="18 19">
    <name type="scientific">Ectobacillus funiculus</name>
    <dbReference type="NCBI Taxonomy" id="137993"/>
    <lineage>
        <taxon>Bacteria</taxon>
        <taxon>Bacillati</taxon>
        <taxon>Bacillota</taxon>
        <taxon>Bacilli</taxon>
        <taxon>Bacillales</taxon>
        <taxon>Bacillaceae</taxon>
        <taxon>Ectobacillus</taxon>
    </lineage>
</organism>
<dbReference type="Gene3D" id="3.30.565.10">
    <property type="entry name" value="Histidine kinase-like ATPase, C-terminal domain"/>
    <property type="match status" value="1"/>
</dbReference>
<dbReference type="InterPro" id="IPR003594">
    <property type="entry name" value="HATPase_dom"/>
</dbReference>
<evidence type="ECO:0000256" key="11">
    <source>
        <dbReference type="ARBA" id="ARBA00023136"/>
    </source>
</evidence>
<evidence type="ECO:0000259" key="17">
    <source>
        <dbReference type="PROSITE" id="PS50885"/>
    </source>
</evidence>
<dbReference type="EC" id="2.7.13.3" evidence="3"/>
<keyword evidence="5 12" id="KW-0597">Phosphoprotein</keyword>
<dbReference type="Pfam" id="PF00512">
    <property type="entry name" value="HisKA"/>
    <property type="match status" value="1"/>
</dbReference>
<dbReference type="Pfam" id="PF12729">
    <property type="entry name" value="4HB_MCP_1"/>
    <property type="match status" value="1"/>
</dbReference>
<dbReference type="PROSITE" id="PS50110">
    <property type="entry name" value="RESPONSE_REGULATORY"/>
    <property type="match status" value="1"/>
</dbReference>
<name>A0ABV5WHW1_9BACI</name>
<reference evidence="18 19" key="1">
    <citation type="submission" date="2024-09" db="EMBL/GenBank/DDBJ databases">
        <authorList>
            <person name="Sun Q."/>
            <person name="Mori K."/>
        </authorList>
    </citation>
    <scope>NUCLEOTIDE SEQUENCE [LARGE SCALE GENOMIC DNA]</scope>
    <source>
        <strain evidence="18 19">JCM 11201</strain>
    </source>
</reference>
<dbReference type="CDD" id="cd17546">
    <property type="entry name" value="REC_hyHK_CKI1_RcsC-like"/>
    <property type="match status" value="1"/>
</dbReference>
<evidence type="ECO:0000259" key="15">
    <source>
        <dbReference type="PROSITE" id="PS50109"/>
    </source>
</evidence>
<dbReference type="InterPro" id="IPR003660">
    <property type="entry name" value="HAMP_dom"/>
</dbReference>
<dbReference type="InterPro" id="IPR011006">
    <property type="entry name" value="CheY-like_superfamily"/>
</dbReference>
<dbReference type="SUPFAM" id="SSF47384">
    <property type="entry name" value="Homodimeric domain of signal transducing histidine kinase"/>
    <property type="match status" value="1"/>
</dbReference>
<evidence type="ECO:0000256" key="6">
    <source>
        <dbReference type="ARBA" id="ARBA00022679"/>
    </source>
</evidence>
<evidence type="ECO:0000256" key="2">
    <source>
        <dbReference type="ARBA" id="ARBA00004651"/>
    </source>
</evidence>
<dbReference type="SMART" id="SM00388">
    <property type="entry name" value="HisKA"/>
    <property type="match status" value="1"/>
</dbReference>
<evidence type="ECO:0000256" key="10">
    <source>
        <dbReference type="ARBA" id="ARBA00023012"/>
    </source>
</evidence>
<dbReference type="Gene3D" id="3.30.450.40">
    <property type="match status" value="1"/>
</dbReference>
<keyword evidence="4" id="KW-1003">Cell membrane</keyword>
<evidence type="ECO:0000256" key="4">
    <source>
        <dbReference type="ARBA" id="ARBA00022475"/>
    </source>
</evidence>
<evidence type="ECO:0000256" key="1">
    <source>
        <dbReference type="ARBA" id="ARBA00000085"/>
    </source>
</evidence>
<dbReference type="InterPro" id="IPR005467">
    <property type="entry name" value="His_kinase_dom"/>
</dbReference>
<comment type="caution">
    <text evidence="18">The sequence shown here is derived from an EMBL/GenBank/DDBJ whole genome shotgun (WGS) entry which is preliminary data.</text>
</comment>
<keyword evidence="19" id="KW-1185">Reference proteome</keyword>
<gene>
    <name evidence="18" type="ORF">ACFFMS_16125</name>
</gene>
<dbReference type="Proteomes" id="UP001589609">
    <property type="component" value="Unassembled WGS sequence"/>
</dbReference>
<evidence type="ECO:0000256" key="3">
    <source>
        <dbReference type="ARBA" id="ARBA00012438"/>
    </source>
</evidence>
<feature type="domain" description="Histidine kinase" evidence="15">
    <location>
        <begin position="534"/>
        <end position="767"/>
    </location>
</feature>
<dbReference type="PANTHER" id="PTHR45339">
    <property type="entry name" value="HYBRID SIGNAL TRANSDUCTION HISTIDINE KINASE J"/>
    <property type="match status" value="1"/>
</dbReference>
<keyword evidence="13" id="KW-0175">Coiled coil</keyword>
<dbReference type="InterPro" id="IPR036890">
    <property type="entry name" value="HATPase_C_sf"/>
</dbReference>
<keyword evidence="7" id="KW-0547">Nucleotide-binding</keyword>
<sequence>MKKFDRNIFEFLSHVKWNGGHMKFKTKLYVGLGSIFALIIILLGILLSMLNQLTVNMNVVVNELSDRVKLTSAIQYETNNMDKELREVASHPPEDIRPKIINDWEQSRLNINKSLASLQEIDKREKSQELIAKFNTLYEAYEGIGQQVITLQKVDPNADLDTLLWGDFKLTQQRMLQLVDLLHTLQEQEMKNELYRTRQTYNLAVQVIYAYAIVGFLIGLGIALWLIRGMIRNLNRVTSVMTSVSEYQGMRFPRIEVTSKDEIGAISEAFNGMAQSLEEYMEQEQELKKKAEEHSWLKSRIAEITAIYPTVEDFQTLAKLFIEKITPMVRAQYGTFYINEGSGEQQYLKRMASYAFIPDAAEFDGFHFGEGLVGQCAIEKKPILITEVPDDYMKITSGTGRAAPRNILILPAEFEDEVVAVIEFASFEPFSDLEQLFLHEVMSHIGITINSIGSRMKVRNLLHESQVLTEEMQSQSEELQMQQEELRTMNEQLEEQYQNSEQRKEELEKISRMLEEKAQQLVLSSQYKSEFLANMSHELRTPLNSLLILAQMLAEKDYANLTSKQLEYIQTIYSSGNDLLHLINDILDLAKVEAGKIEVIPTAVRLQDVKQLVERQFLPLARQKGIRFSVQLDEDVPEVLYTDEHRLNQVLKNLLSNAFKFTEKGSVSLIIHKAVKKGSKDRFSVEQKDSALAFSVIDTGIGIPKEKQALIFDAFKQADGTTSRKYGGTGLGLSISREIAQLLGGFIEMDSEEGAGSSFVLYLSNYELNSHGESLSARMEVAAGQMEQEISSVENKVSAYPYETNESNTSGNALMRGKKILIVDDDMRNIFALTAALEGYEMEVLFAENGEEGIEVLQENRDIDLLMIDIMMPKMDGFEAMRLIRGMSEFAELPIIALTAKAMKHDREQCIEAGASDYISKPINLDQLFSLMQVWLYR</sequence>
<evidence type="ECO:0000256" key="5">
    <source>
        <dbReference type="ARBA" id="ARBA00022553"/>
    </source>
</evidence>
<evidence type="ECO:0000313" key="19">
    <source>
        <dbReference type="Proteomes" id="UP001589609"/>
    </source>
</evidence>
<dbReference type="Gene3D" id="6.10.340.10">
    <property type="match status" value="1"/>
</dbReference>
<dbReference type="SMART" id="SM00448">
    <property type="entry name" value="REC"/>
    <property type="match status" value="1"/>
</dbReference>
<feature type="transmembrane region" description="Helical" evidence="14">
    <location>
        <begin position="28"/>
        <end position="50"/>
    </location>
</feature>
<dbReference type="Gene3D" id="3.40.50.2300">
    <property type="match status" value="1"/>
</dbReference>
<dbReference type="InterPro" id="IPR024478">
    <property type="entry name" value="HlyB_4HB_MCP"/>
</dbReference>
<protein>
    <recommendedName>
        <fullName evidence="3">histidine kinase</fullName>
        <ecNumber evidence="3">2.7.13.3</ecNumber>
    </recommendedName>
</protein>
<dbReference type="InterPro" id="IPR003661">
    <property type="entry name" value="HisK_dim/P_dom"/>
</dbReference>
<feature type="modified residue" description="4-aspartylphosphate" evidence="12">
    <location>
        <position position="869"/>
    </location>
</feature>
<dbReference type="PRINTS" id="PR00344">
    <property type="entry name" value="BCTRLSENSOR"/>
</dbReference>
<evidence type="ECO:0000259" key="16">
    <source>
        <dbReference type="PROSITE" id="PS50110"/>
    </source>
</evidence>
<dbReference type="CDD" id="cd06225">
    <property type="entry name" value="HAMP"/>
    <property type="match status" value="1"/>
</dbReference>
<dbReference type="SUPFAM" id="SSF52172">
    <property type="entry name" value="CheY-like"/>
    <property type="match status" value="1"/>
</dbReference>
<proteinExistence type="predicted"/>
<accession>A0ABV5WHW1</accession>
<feature type="coiled-coil region" evidence="13">
    <location>
        <begin position="458"/>
        <end position="524"/>
    </location>
</feature>
<keyword evidence="14" id="KW-0812">Transmembrane</keyword>
<evidence type="ECO:0000256" key="9">
    <source>
        <dbReference type="ARBA" id="ARBA00022840"/>
    </source>
</evidence>
<dbReference type="Gene3D" id="1.10.287.130">
    <property type="match status" value="1"/>
</dbReference>
<keyword evidence="9" id="KW-0067">ATP-binding</keyword>
<dbReference type="PROSITE" id="PS50109">
    <property type="entry name" value="HIS_KIN"/>
    <property type="match status" value="1"/>
</dbReference>
<comment type="catalytic activity">
    <reaction evidence="1">
        <text>ATP + protein L-histidine = ADP + protein N-phospho-L-histidine.</text>
        <dbReference type="EC" id="2.7.13.3"/>
    </reaction>
</comment>
<feature type="coiled-coil region" evidence="13">
    <location>
        <begin position="270"/>
        <end position="297"/>
    </location>
</feature>
<dbReference type="Pfam" id="PF00072">
    <property type="entry name" value="Response_reg"/>
    <property type="match status" value="1"/>
</dbReference>
<dbReference type="InterPro" id="IPR003018">
    <property type="entry name" value="GAF"/>
</dbReference>
<dbReference type="EMBL" id="JBHMAF010000101">
    <property type="protein sequence ID" value="MFB9759920.1"/>
    <property type="molecule type" value="Genomic_DNA"/>
</dbReference>